<dbReference type="CDD" id="cd03057">
    <property type="entry name" value="GST_N_Beta"/>
    <property type="match status" value="1"/>
</dbReference>
<name>A0A1H3RPV9_9RHOB</name>
<dbReference type="OrthoDB" id="7583243at2"/>
<dbReference type="InterPro" id="IPR010987">
    <property type="entry name" value="Glutathione-S-Trfase_C-like"/>
</dbReference>
<dbReference type="InterPro" id="IPR036249">
    <property type="entry name" value="Thioredoxin-like_sf"/>
</dbReference>
<dbReference type="InterPro" id="IPR004045">
    <property type="entry name" value="Glutathione_S-Trfase_N"/>
</dbReference>
<reference evidence="4" key="1">
    <citation type="submission" date="2016-10" db="EMBL/GenBank/DDBJ databases">
        <authorList>
            <person name="Varghese N."/>
            <person name="Submissions S."/>
        </authorList>
    </citation>
    <scope>NUCLEOTIDE SEQUENCE [LARGE SCALE GENOMIC DNA]</scope>
    <source>
        <strain evidence="4">DSM 100420</strain>
    </source>
</reference>
<dbReference type="GO" id="GO:0016740">
    <property type="term" value="F:transferase activity"/>
    <property type="evidence" value="ECO:0007669"/>
    <property type="project" value="UniProtKB-KW"/>
</dbReference>
<dbReference type="PROSITE" id="PS50405">
    <property type="entry name" value="GST_CTER"/>
    <property type="match status" value="1"/>
</dbReference>
<gene>
    <name evidence="3" type="ORF">SAMN05444004_10968</name>
</gene>
<feature type="domain" description="GST C-terminal" evidence="2">
    <location>
        <begin position="84"/>
        <end position="203"/>
    </location>
</feature>
<evidence type="ECO:0000259" key="1">
    <source>
        <dbReference type="PROSITE" id="PS50404"/>
    </source>
</evidence>
<proteinExistence type="predicted"/>
<feature type="domain" description="GST N-terminal" evidence="1">
    <location>
        <begin position="1"/>
        <end position="81"/>
    </location>
</feature>
<dbReference type="PANTHER" id="PTHR44051:SF8">
    <property type="entry name" value="GLUTATHIONE S-TRANSFERASE GSTA"/>
    <property type="match status" value="1"/>
</dbReference>
<sequence>MTLTLHLAPGTISMCVHAALEETGLPYELAWVDFKTSAQRQAPYLAVNPKGRVPSLVVDGTVLTEAPALMDWIAAATGHLMPDDPLTAARVRETMCYLSSTAHVAHAHKFRAQRWADDPAAQAAMAAKVAKNMTECAYYLEQRLTGNWVVDDFSAADLYLWNVTRWMPGDGVEMADVPKLAAHHDRVAARPAVARVIELHTGG</sequence>
<dbReference type="Gene3D" id="3.40.30.10">
    <property type="entry name" value="Glutaredoxin"/>
    <property type="match status" value="1"/>
</dbReference>
<dbReference type="CDD" id="cd03188">
    <property type="entry name" value="GST_C_Beta"/>
    <property type="match status" value="1"/>
</dbReference>
<dbReference type="SUPFAM" id="SSF52833">
    <property type="entry name" value="Thioredoxin-like"/>
    <property type="match status" value="1"/>
</dbReference>
<dbReference type="RefSeq" id="WP_092645947.1">
    <property type="nucleotide sequence ID" value="NZ_FNPX01000009.1"/>
</dbReference>
<dbReference type="AlphaFoldDB" id="A0A1H3RPV9"/>
<dbReference type="EMBL" id="FNPX01000009">
    <property type="protein sequence ID" value="SDZ27736.1"/>
    <property type="molecule type" value="Genomic_DNA"/>
</dbReference>
<dbReference type="PROSITE" id="PS50404">
    <property type="entry name" value="GST_NTER"/>
    <property type="match status" value="1"/>
</dbReference>
<dbReference type="InterPro" id="IPR040079">
    <property type="entry name" value="Glutathione_S-Trfase"/>
</dbReference>
<dbReference type="Pfam" id="PF14497">
    <property type="entry name" value="GST_C_3"/>
    <property type="match status" value="1"/>
</dbReference>
<evidence type="ECO:0000259" key="2">
    <source>
        <dbReference type="PROSITE" id="PS50405"/>
    </source>
</evidence>
<dbReference type="SFLD" id="SFLDG00358">
    <property type="entry name" value="Main_(cytGST)"/>
    <property type="match status" value="1"/>
</dbReference>
<protein>
    <submittedName>
        <fullName evidence="3">Glutathione S-transferase</fullName>
    </submittedName>
</protein>
<dbReference type="Gene3D" id="1.20.1050.10">
    <property type="match status" value="1"/>
</dbReference>
<organism evidence="3 4">
    <name type="scientific">Jannaschia faecimaris</name>
    <dbReference type="NCBI Taxonomy" id="1244108"/>
    <lineage>
        <taxon>Bacteria</taxon>
        <taxon>Pseudomonadati</taxon>
        <taxon>Pseudomonadota</taxon>
        <taxon>Alphaproteobacteria</taxon>
        <taxon>Rhodobacterales</taxon>
        <taxon>Roseobacteraceae</taxon>
        <taxon>Jannaschia</taxon>
    </lineage>
</organism>
<dbReference type="STRING" id="1244108.SAMN05444004_10968"/>
<dbReference type="PANTHER" id="PTHR44051">
    <property type="entry name" value="GLUTATHIONE S-TRANSFERASE-RELATED"/>
    <property type="match status" value="1"/>
</dbReference>
<dbReference type="Proteomes" id="UP000198914">
    <property type="component" value="Unassembled WGS sequence"/>
</dbReference>
<keyword evidence="3" id="KW-0808">Transferase</keyword>
<evidence type="ECO:0000313" key="3">
    <source>
        <dbReference type="EMBL" id="SDZ27736.1"/>
    </source>
</evidence>
<dbReference type="SFLD" id="SFLDG01150">
    <property type="entry name" value="Main.1:_Beta-like"/>
    <property type="match status" value="1"/>
</dbReference>
<evidence type="ECO:0000313" key="4">
    <source>
        <dbReference type="Proteomes" id="UP000198914"/>
    </source>
</evidence>
<dbReference type="InterPro" id="IPR036282">
    <property type="entry name" value="Glutathione-S-Trfase_C_sf"/>
</dbReference>
<dbReference type="SUPFAM" id="SSF47616">
    <property type="entry name" value="GST C-terminal domain-like"/>
    <property type="match status" value="1"/>
</dbReference>
<accession>A0A1H3RPV9</accession>
<dbReference type="InterPro" id="IPR004046">
    <property type="entry name" value="GST_C"/>
</dbReference>
<dbReference type="Pfam" id="PF13409">
    <property type="entry name" value="GST_N_2"/>
    <property type="match status" value="1"/>
</dbReference>
<dbReference type="SFLD" id="SFLDS00019">
    <property type="entry name" value="Glutathione_Transferase_(cytos"/>
    <property type="match status" value="1"/>
</dbReference>
<keyword evidence="4" id="KW-1185">Reference proteome</keyword>